<evidence type="ECO:0000313" key="2">
    <source>
        <dbReference type="Proteomes" id="UP001178148"/>
    </source>
</evidence>
<keyword evidence="2" id="KW-1185">Reference proteome</keyword>
<sequence>MNAHDIIKAGGAITITTNSDGTISVDIMKVSDSCVEENETIIIEELPHNVSDHEQQCKHIVQSRRREWEKRAANVEPNLKP</sequence>
<protein>
    <submittedName>
        <fullName evidence="1">Uncharacterized protein</fullName>
    </submittedName>
</protein>
<comment type="caution">
    <text evidence="1">The sequence shown here is derived from an EMBL/GenBank/DDBJ whole genome shotgun (WGS) entry which is preliminary data.</text>
</comment>
<name>A0AA90NXL1_9GAMM</name>
<evidence type="ECO:0000313" key="1">
    <source>
        <dbReference type="EMBL" id="MDP0588576.1"/>
    </source>
</evidence>
<proteinExistence type="predicted"/>
<gene>
    <name evidence="1" type="ORF">QS748_05045</name>
</gene>
<dbReference type="AlphaFoldDB" id="A0AA90NXL1"/>
<organism evidence="1 2">
    <name type="scientific">Candidatus Endonucleibacter bathymodioli</name>
    <dbReference type="NCBI Taxonomy" id="539814"/>
    <lineage>
        <taxon>Bacteria</taxon>
        <taxon>Pseudomonadati</taxon>
        <taxon>Pseudomonadota</taxon>
        <taxon>Gammaproteobacteria</taxon>
        <taxon>Oceanospirillales</taxon>
        <taxon>Endozoicomonadaceae</taxon>
        <taxon>Candidatus Endonucleibacter</taxon>
    </lineage>
</organism>
<dbReference type="Proteomes" id="UP001178148">
    <property type="component" value="Unassembled WGS sequence"/>
</dbReference>
<reference evidence="1 2" key="1">
    <citation type="journal article" date="2023" name="bioRxiv">
        <title>An intranuclear bacterial parasite of deep-sea mussels expresses apoptosis inhibitors acquired from its host.</title>
        <authorList>
            <person name="Gonzalez Porras M.A."/>
            <person name="Assie A."/>
            <person name="Tietjen M."/>
            <person name="Violette M."/>
            <person name="Kleiner M."/>
            <person name="Gruber-Vodicka H."/>
            <person name="Dubilier N."/>
            <person name="Leisch N."/>
        </authorList>
    </citation>
    <scope>NUCLEOTIDE SEQUENCE [LARGE SCALE GENOMIC DNA]</scope>
    <source>
        <strain evidence="1">IAP13</strain>
    </source>
</reference>
<accession>A0AA90NXL1</accession>
<dbReference type="EMBL" id="JASXSV010000005">
    <property type="protein sequence ID" value="MDP0588576.1"/>
    <property type="molecule type" value="Genomic_DNA"/>
</dbReference>